<dbReference type="AlphaFoldDB" id="A0A9D8KFJ2"/>
<protein>
    <submittedName>
        <fullName evidence="1">Uncharacterized protein</fullName>
    </submittedName>
</protein>
<reference evidence="1" key="1">
    <citation type="journal article" date="2021" name="Environ. Microbiol.">
        <title>Genomic characterization of three novel Desulfobacterota classes expand the metabolic and phylogenetic diversity of the phylum.</title>
        <authorList>
            <person name="Murphy C.L."/>
            <person name="Biggerstaff J."/>
            <person name="Eichhorn A."/>
            <person name="Ewing E."/>
            <person name="Shahan R."/>
            <person name="Soriano D."/>
            <person name="Stewart S."/>
            <person name="VanMol K."/>
            <person name="Walker R."/>
            <person name="Walters P."/>
            <person name="Elshahed M.S."/>
            <person name="Youssef N.H."/>
        </authorList>
    </citation>
    <scope>NUCLEOTIDE SEQUENCE</scope>
    <source>
        <strain evidence="1">Zod_Metabat.24</strain>
    </source>
</reference>
<organism evidence="1 2">
    <name type="scientific">Candidatus Zymogenus saltonus</name>
    <dbReference type="NCBI Taxonomy" id="2844893"/>
    <lineage>
        <taxon>Bacteria</taxon>
        <taxon>Deltaproteobacteria</taxon>
        <taxon>Candidatus Zymogenia</taxon>
        <taxon>Candidatus Zymogeniales</taxon>
        <taxon>Candidatus Zymogenaceae</taxon>
        <taxon>Candidatus Zymogenus</taxon>
    </lineage>
</organism>
<reference evidence="1" key="2">
    <citation type="submission" date="2021-01" db="EMBL/GenBank/DDBJ databases">
        <authorList>
            <person name="Hahn C.R."/>
            <person name="Youssef N.H."/>
            <person name="Elshahed M."/>
        </authorList>
    </citation>
    <scope>NUCLEOTIDE SEQUENCE</scope>
    <source>
        <strain evidence="1">Zod_Metabat.24</strain>
    </source>
</reference>
<dbReference type="Proteomes" id="UP000809273">
    <property type="component" value="Unassembled WGS sequence"/>
</dbReference>
<dbReference type="InterPro" id="IPR038570">
    <property type="entry name" value="HicA_sf"/>
</dbReference>
<dbReference type="Gene3D" id="3.30.920.30">
    <property type="entry name" value="Hypothetical protein"/>
    <property type="match status" value="1"/>
</dbReference>
<proteinExistence type="predicted"/>
<evidence type="ECO:0000313" key="2">
    <source>
        <dbReference type="Proteomes" id="UP000809273"/>
    </source>
</evidence>
<gene>
    <name evidence="1" type="ORF">JW984_11165</name>
</gene>
<dbReference type="EMBL" id="JAFGIX010000054">
    <property type="protein sequence ID" value="MBN1573744.1"/>
    <property type="molecule type" value="Genomic_DNA"/>
</dbReference>
<name>A0A9D8KFJ2_9DELT</name>
<accession>A0A9D8KFJ2</accession>
<evidence type="ECO:0000313" key="1">
    <source>
        <dbReference type="EMBL" id="MBN1573744.1"/>
    </source>
</evidence>
<sequence>MRKKRLKHRELLKRLKKFGVIEDKSRGKGSECLLFIDRGFKGKIQGPQTPIKYRGENTEYSIKVIDSIIRTFNIDPDEFWSN</sequence>
<comment type="caution">
    <text evidence="1">The sequence shown here is derived from an EMBL/GenBank/DDBJ whole genome shotgun (WGS) entry which is preliminary data.</text>
</comment>